<keyword evidence="2" id="KW-0812">Transmembrane</keyword>
<dbReference type="Pfam" id="PF07686">
    <property type="entry name" value="V-set"/>
    <property type="match status" value="1"/>
</dbReference>
<organism evidence="4 5">
    <name type="scientific">Phrynosoma platyrhinos</name>
    <name type="common">Desert horned lizard</name>
    <dbReference type="NCBI Taxonomy" id="52577"/>
    <lineage>
        <taxon>Eukaryota</taxon>
        <taxon>Metazoa</taxon>
        <taxon>Chordata</taxon>
        <taxon>Craniata</taxon>
        <taxon>Vertebrata</taxon>
        <taxon>Euteleostomi</taxon>
        <taxon>Lepidosauria</taxon>
        <taxon>Squamata</taxon>
        <taxon>Bifurcata</taxon>
        <taxon>Unidentata</taxon>
        <taxon>Episquamata</taxon>
        <taxon>Toxicofera</taxon>
        <taxon>Iguania</taxon>
        <taxon>Phrynosomatidae</taxon>
        <taxon>Phrynosomatinae</taxon>
        <taxon>Phrynosoma</taxon>
    </lineage>
</organism>
<dbReference type="PROSITE" id="PS50835">
    <property type="entry name" value="IG_LIKE"/>
    <property type="match status" value="1"/>
</dbReference>
<comment type="caution">
    <text evidence="4">The sequence shown here is derived from an EMBL/GenBank/DDBJ whole genome shotgun (WGS) entry which is preliminary data.</text>
</comment>
<evidence type="ECO:0000259" key="3">
    <source>
        <dbReference type="PROSITE" id="PS50835"/>
    </source>
</evidence>
<evidence type="ECO:0000313" key="5">
    <source>
        <dbReference type="Proteomes" id="UP000826234"/>
    </source>
</evidence>
<dbReference type="InterPro" id="IPR013783">
    <property type="entry name" value="Ig-like_fold"/>
</dbReference>
<name>A0ABQ7TJD0_PHRPL</name>
<protein>
    <recommendedName>
        <fullName evidence="3">Ig-like domain-containing protein</fullName>
    </recommendedName>
</protein>
<dbReference type="Gene3D" id="2.60.40.10">
    <property type="entry name" value="Immunoglobulins"/>
    <property type="match status" value="1"/>
</dbReference>
<dbReference type="PANTHER" id="PTHR46608">
    <property type="entry name" value="T-CELL IMMUNOGLOBULIN AND MUCIN DOMAIN-CONTAINING PROTEIN 4"/>
    <property type="match status" value="1"/>
</dbReference>
<keyword evidence="2" id="KW-1133">Transmembrane helix</keyword>
<feature type="transmembrane region" description="Helical" evidence="2">
    <location>
        <begin position="305"/>
        <end position="326"/>
    </location>
</feature>
<dbReference type="InterPro" id="IPR003599">
    <property type="entry name" value="Ig_sub"/>
</dbReference>
<feature type="region of interest" description="Disordered" evidence="1">
    <location>
        <begin position="341"/>
        <end position="366"/>
    </location>
</feature>
<dbReference type="SMART" id="SM00409">
    <property type="entry name" value="IG"/>
    <property type="match status" value="1"/>
</dbReference>
<keyword evidence="2" id="KW-0472">Membrane</keyword>
<evidence type="ECO:0000256" key="2">
    <source>
        <dbReference type="SAM" id="Phobius"/>
    </source>
</evidence>
<proteinExistence type="predicted"/>
<evidence type="ECO:0000256" key="1">
    <source>
        <dbReference type="SAM" id="MobiDB-lite"/>
    </source>
</evidence>
<reference evidence="4 5" key="1">
    <citation type="journal article" date="2022" name="Gigascience">
        <title>A chromosome-level genome assembly and annotation of the desert horned lizard, Phrynosoma platyrhinos, provides insight into chromosomal rearrangements among reptiles.</title>
        <authorList>
            <person name="Koochekian N."/>
            <person name="Ascanio A."/>
            <person name="Farleigh K."/>
            <person name="Card D.C."/>
            <person name="Schield D.R."/>
            <person name="Castoe T.A."/>
            <person name="Jezkova T."/>
        </authorList>
    </citation>
    <scope>NUCLEOTIDE SEQUENCE [LARGE SCALE GENOMIC DNA]</scope>
    <source>
        <strain evidence="4">NK-2021</strain>
    </source>
</reference>
<dbReference type="PANTHER" id="PTHR46608:SF3">
    <property type="entry name" value="T-CELL IMMUNOGLOBULIN AND MUCIN DOMAIN-CONTAINING PROTEIN 4"/>
    <property type="match status" value="1"/>
</dbReference>
<keyword evidence="5" id="KW-1185">Reference proteome</keyword>
<dbReference type="InterPro" id="IPR007110">
    <property type="entry name" value="Ig-like_dom"/>
</dbReference>
<dbReference type="InterPro" id="IPR013106">
    <property type="entry name" value="Ig_V-set"/>
</dbReference>
<gene>
    <name evidence="4" type="ORF">JD844_012332</name>
</gene>
<dbReference type="InterPro" id="IPR036179">
    <property type="entry name" value="Ig-like_dom_sf"/>
</dbReference>
<dbReference type="Proteomes" id="UP000826234">
    <property type="component" value="Unassembled WGS sequence"/>
</dbReference>
<sequence>MLHIVGTLSQNVVRGVVGHAVTLPCTYNVRWPRDLTDMCWGRGSCPNSKCSNEILRTNGKRVISKKSQRYQLKGYVTRGDVSLTIANLNEGDRGLYCCRVEIKGWFNDIKKTLNLQVERATTITTTTTMTTTSQMSTTTIIATSFTTISTVLPTFSLTTKSAFPTSPNATSSLMLPTSSLPPTTTAPSFLLTTKSASSVTLTATDHLTPSTSSMPTAIVVTTAIPSFLLTTKPGSITTPSVTDDLTLLTFSVSTITAFLATDTPLENIKSLPTNFQYESIKNDFGTTEADPPTTGQTFLDFSKKYYPVLIPCALVICAFPVTFVLWRIKCKKRRKYELDKVESLDEQEEPEQTSIGTEGEDGLFPL</sequence>
<evidence type="ECO:0000313" key="4">
    <source>
        <dbReference type="EMBL" id="KAH0629875.1"/>
    </source>
</evidence>
<dbReference type="SUPFAM" id="SSF48726">
    <property type="entry name" value="Immunoglobulin"/>
    <property type="match status" value="1"/>
</dbReference>
<dbReference type="EMBL" id="JAIPUX010000439">
    <property type="protein sequence ID" value="KAH0629875.1"/>
    <property type="molecule type" value="Genomic_DNA"/>
</dbReference>
<feature type="domain" description="Ig-like" evidence="3">
    <location>
        <begin position="18"/>
        <end position="114"/>
    </location>
</feature>
<accession>A0ABQ7TJD0</accession>